<dbReference type="Proteomes" id="UP000010556">
    <property type="component" value="Unassembled WGS sequence"/>
</dbReference>
<dbReference type="Gene3D" id="3.30.200.20">
    <property type="entry name" value="Phosphorylase Kinase, domain 1"/>
    <property type="match status" value="1"/>
</dbReference>
<proteinExistence type="predicted"/>
<evidence type="ECO:0000313" key="2">
    <source>
        <dbReference type="Proteomes" id="UP000010556"/>
    </source>
</evidence>
<name>L5M9Q8_MYODS</name>
<protein>
    <submittedName>
        <fullName evidence="1">N-terminal kinase-like protein</fullName>
    </submittedName>
</protein>
<gene>
    <name evidence="1" type="ORF">MDA_GLEAN10016419</name>
</gene>
<accession>L5M9Q8</accession>
<keyword evidence="1" id="KW-0418">Kinase</keyword>
<dbReference type="GO" id="GO:0016301">
    <property type="term" value="F:kinase activity"/>
    <property type="evidence" value="ECO:0007669"/>
    <property type="project" value="UniProtKB-KW"/>
</dbReference>
<dbReference type="EMBL" id="KB103224">
    <property type="protein sequence ID" value="ELK34463.1"/>
    <property type="molecule type" value="Genomic_DNA"/>
</dbReference>
<evidence type="ECO:0000313" key="1">
    <source>
        <dbReference type="EMBL" id="ELK34463.1"/>
    </source>
</evidence>
<organism evidence="1 2">
    <name type="scientific">Myotis davidii</name>
    <name type="common">David's myotis</name>
    <dbReference type="NCBI Taxonomy" id="225400"/>
    <lineage>
        <taxon>Eukaryota</taxon>
        <taxon>Metazoa</taxon>
        <taxon>Chordata</taxon>
        <taxon>Craniata</taxon>
        <taxon>Vertebrata</taxon>
        <taxon>Euteleostomi</taxon>
        <taxon>Mammalia</taxon>
        <taxon>Eutheria</taxon>
        <taxon>Laurasiatheria</taxon>
        <taxon>Chiroptera</taxon>
        <taxon>Yangochiroptera</taxon>
        <taxon>Vespertilionidae</taxon>
        <taxon>Myotis</taxon>
    </lineage>
</organism>
<keyword evidence="1" id="KW-0808">Transferase</keyword>
<dbReference type="AlphaFoldDB" id="L5M9Q8"/>
<reference evidence="2" key="1">
    <citation type="journal article" date="2013" name="Science">
        <title>Comparative analysis of bat genomes provides insight into the evolution of flight and immunity.</title>
        <authorList>
            <person name="Zhang G."/>
            <person name="Cowled C."/>
            <person name="Shi Z."/>
            <person name="Huang Z."/>
            <person name="Bishop-Lilly K.A."/>
            <person name="Fang X."/>
            <person name="Wynne J.W."/>
            <person name="Xiong Z."/>
            <person name="Baker M.L."/>
            <person name="Zhao W."/>
            <person name="Tachedjian M."/>
            <person name="Zhu Y."/>
            <person name="Zhou P."/>
            <person name="Jiang X."/>
            <person name="Ng J."/>
            <person name="Yang L."/>
            <person name="Wu L."/>
            <person name="Xiao J."/>
            <person name="Feng Y."/>
            <person name="Chen Y."/>
            <person name="Sun X."/>
            <person name="Zhang Y."/>
            <person name="Marsh G.A."/>
            <person name="Crameri G."/>
            <person name="Broder C.C."/>
            <person name="Frey K.G."/>
            <person name="Wang L.F."/>
            <person name="Wang J."/>
        </authorList>
    </citation>
    <scope>NUCLEOTIDE SEQUENCE [LARGE SCALE GENOMIC DNA]</scope>
</reference>
<sequence>MSIFMYNVKPGAKEQTQVAKAAFKLLKILRYPNILAYMGWRETDKWLHIVTVAMTPLGAEAVAPRSWSSPGGCTRL</sequence>
<keyword evidence="2" id="KW-1185">Reference proteome</keyword>